<dbReference type="GO" id="GO:0016020">
    <property type="term" value="C:membrane"/>
    <property type="evidence" value="ECO:0007669"/>
    <property type="project" value="TreeGrafter"/>
</dbReference>
<dbReference type="NCBIfam" id="NF006565">
    <property type="entry name" value="PRK09072.1"/>
    <property type="match status" value="1"/>
</dbReference>
<dbReference type="InterPro" id="IPR036291">
    <property type="entry name" value="NAD(P)-bd_dom_sf"/>
</dbReference>
<accession>A0A0J1HEI9</accession>
<protein>
    <submittedName>
        <fullName evidence="4">Short-chain dehydrogenase</fullName>
    </submittedName>
</protein>
<dbReference type="Gene3D" id="3.40.50.720">
    <property type="entry name" value="NAD(P)-binding Rossmann-like Domain"/>
    <property type="match status" value="1"/>
</dbReference>
<dbReference type="PRINTS" id="PR00080">
    <property type="entry name" value="SDRFAMILY"/>
</dbReference>
<dbReference type="CDD" id="cd05233">
    <property type="entry name" value="SDR_c"/>
    <property type="match status" value="1"/>
</dbReference>
<dbReference type="InterPro" id="IPR002347">
    <property type="entry name" value="SDR_fam"/>
</dbReference>
<evidence type="ECO:0000313" key="4">
    <source>
        <dbReference type="EMBL" id="KLV10033.1"/>
    </source>
</evidence>
<dbReference type="PRINTS" id="PR00081">
    <property type="entry name" value="GDHRDH"/>
</dbReference>
<sequence length="272" mass="29741">MKLTNKRILLTGATGGIGSALARQLAAKGANLILVGRNQSKLGALLHQISRGESVTPAQHLSLCADLSQPDDIEALHRQCLTWRDQGITIDMLINNAGSNEFAYLAQRSSEAITRELQLNLLAPILLCQKAMSWLNHPGQIMNIGSTFGAIGYPGYTTYCAGKAGLYRFSEALNRELSDSGITVQYLGPRATDTDLNDQRVTELNQQLGNKTDSPEAVATAIVHSLEQETPARWLGWPEKLFVRLNQLIPKVVTASIRKQHATITDFARKLP</sequence>
<dbReference type="STRING" id="320778.ABT57_10275"/>
<name>A0A0J1HEI9_9GAMM</name>
<comment type="caution">
    <text evidence="4">The sequence shown here is derived from an EMBL/GenBank/DDBJ whole genome shotgun (WGS) entry which is preliminary data.</text>
</comment>
<dbReference type="OrthoDB" id="7301144at2"/>
<dbReference type="Proteomes" id="UP000035909">
    <property type="component" value="Unassembled WGS sequence"/>
</dbReference>
<comment type="similarity">
    <text evidence="1 3">Belongs to the short-chain dehydrogenases/reductases (SDR) family.</text>
</comment>
<reference evidence="4 5" key="1">
    <citation type="submission" date="2015-05" db="EMBL/GenBank/DDBJ databases">
        <title>Photobacterium galathea sp. nov.</title>
        <authorList>
            <person name="Machado H."/>
            <person name="Gram L."/>
        </authorList>
    </citation>
    <scope>NUCLEOTIDE SEQUENCE [LARGE SCALE GENOMIC DNA]</scope>
    <source>
        <strain evidence="4 5">DSM 22954</strain>
    </source>
</reference>
<organism evidence="4 5">
    <name type="scientific">Photobacterium ganghwense</name>
    <dbReference type="NCBI Taxonomy" id="320778"/>
    <lineage>
        <taxon>Bacteria</taxon>
        <taxon>Pseudomonadati</taxon>
        <taxon>Pseudomonadota</taxon>
        <taxon>Gammaproteobacteria</taxon>
        <taxon>Vibrionales</taxon>
        <taxon>Vibrionaceae</taxon>
        <taxon>Photobacterium</taxon>
    </lineage>
</organism>
<keyword evidence="5" id="KW-1185">Reference proteome</keyword>
<dbReference type="GO" id="GO:0016491">
    <property type="term" value="F:oxidoreductase activity"/>
    <property type="evidence" value="ECO:0007669"/>
    <property type="project" value="UniProtKB-KW"/>
</dbReference>
<dbReference type="Pfam" id="PF00106">
    <property type="entry name" value="adh_short"/>
    <property type="match status" value="1"/>
</dbReference>
<evidence type="ECO:0000256" key="3">
    <source>
        <dbReference type="RuleBase" id="RU000363"/>
    </source>
</evidence>
<proteinExistence type="inferred from homology"/>
<dbReference type="EMBL" id="LDOU01000007">
    <property type="protein sequence ID" value="KLV10033.1"/>
    <property type="molecule type" value="Genomic_DNA"/>
</dbReference>
<evidence type="ECO:0000256" key="2">
    <source>
        <dbReference type="ARBA" id="ARBA00023002"/>
    </source>
</evidence>
<dbReference type="AlphaFoldDB" id="A0A0J1HEI9"/>
<keyword evidence="2" id="KW-0560">Oxidoreductase</keyword>
<evidence type="ECO:0000313" key="5">
    <source>
        <dbReference type="Proteomes" id="UP000035909"/>
    </source>
</evidence>
<dbReference type="RefSeq" id="WP_047885121.1">
    <property type="nucleotide sequence ID" value="NZ_CP071326.1"/>
</dbReference>
<gene>
    <name evidence="4" type="ORF">ABT57_10275</name>
</gene>
<evidence type="ECO:0000256" key="1">
    <source>
        <dbReference type="ARBA" id="ARBA00006484"/>
    </source>
</evidence>
<dbReference type="PATRIC" id="fig|320778.3.peg.2238"/>
<dbReference type="SUPFAM" id="SSF51735">
    <property type="entry name" value="NAD(P)-binding Rossmann-fold domains"/>
    <property type="match status" value="1"/>
</dbReference>
<dbReference type="PANTHER" id="PTHR44196">
    <property type="entry name" value="DEHYDROGENASE/REDUCTASE SDR FAMILY MEMBER 7B"/>
    <property type="match status" value="1"/>
</dbReference>
<dbReference type="PANTHER" id="PTHR44196:SF1">
    <property type="entry name" value="DEHYDROGENASE_REDUCTASE SDR FAMILY MEMBER 7B"/>
    <property type="match status" value="1"/>
</dbReference>